<protein>
    <submittedName>
        <fullName evidence="2">Uncharacterized protein</fullName>
    </submittedName>
</protein>
<gene>
    <name evidence="2" type="ORF">SAMN05421811_108431</name>
</gene>
<evidence type="ECO:0000313" key="3">
    <source>
        <dbReference type="Proteomes" id="UP000199361"/>
    </source>
</evidence>
<sequence length="78" mass="8015">MTADQPLVCPTCQGVLIAPDNSAYTAARGRLIVSNGYCQGHRAEPQQPPAPAETPASTTATVHLRRPAPVPASATPAP</sequence>
<proteinExistence type="predicted"/>
<evidence type="ECO:0000313" key="2">
    <source>
        <dbReference type="EMBL" id="SEU26510.1"/>
    </source>
</evidence>
<dbReference type="Proteomes" id="UP000199361">
    <property type="component" value="Unassembled WGS sequence"/>
</dbReference>
<name>A0A1I0KMJ3_9ACTN</name>
<keyword evidence="3" id="KW-1185">Reference proteome</keyword>
<accession>A0A1I0KMJ3</accession>
<reference evidence="2 3" key="1">
    <citation type="submission" date="2016-10" db="EMBL/GenBank/DDBJ databases">
        <authorList>
            <person name="de Groot N.N."/>
        </authorList>
    </citation>
    <scope>NUCLEOTIDE SEQUENCE [LARGE SCALE GENOMIC DNA]</scope>
    <source>
        <strain evidence="2 3">CGMCC 4.5598</strain>
    </source>
</reference>
<dbReference type="AlphaFoldDB" id="A0A1I0KMJ3"/>
<evidence type="ECO:0000256" key="1">
    <source>
        <dbReference type="SAM" id="MobiDB-lite"/>
    </source>
</evidence>
<feature type="region of interest" description="Disordered" evidence="1">
    <location>
        <begin position="40"/>
        <end position="78"/>
    </location>
</feature>
<dbReference type="EMBL" id="FOHX01000008">
    <property type="protein sequence ID" value="SEU26510.1"/>
    <property type="molecule type" value="Genomic_DNA"/>
</dbReference>
<dbReference type="RefSeq" id="WP_091086286.1">
    <property type="nucleotide sequence ID" value="NZ_FOHX01000008.1"/>
</dbReference>
<organism evidence="2 3">
    <name type="scientific">Nonomuraea wenchangensis</name>
    <dbReference type="NCBI Taxonomy" id="568860"/>
    <lineage>
        <taxon>Bacteria</taxon>
        <taxon>Bacillati</taxon>
        <taxon>Actinomycetota</taxon>
        <taxon>Actinomycetes</taxon>
        <taxon>Streptosporangiales</taxon>
        <taxon>Streptosporangiaceae</taxon>
        <taxon>Nonomuraea</taxon>
    </lineage>
</organism>